<evidence type="ECO:0000256" key="3">
    <source>
        <dbReference type="ARBA" id="ARBA00022723"/>
    </source>
</evidence>
<dbReference type="PRINTS" id="PR00110">
    <property type="entry name" value="ALPHAAMYLASE"/>
</dbReference>
<dbReference type="SUPFAM" id="SSF51011">
    <property type="entry name" value="Glycosyl hydrolase domain"/>
    <property type="match status" value="1"/>
</dbReference>
<dbReference type="InterPro" id="IPR006047">
    <property type="entry name" value="GH13_cat_dom"/>
</dbReference>
<accession>A0ABS3E5M6</accession>
<dbReference type="SMART" id="SM00632">
    <property type="entry name" value="Aamy_C"/>
    <property type="match status" value="1"/>
</dbReference>
<evidence type="ECO:0000256" key="4">
    <source>
        <dbReference type="ARBA" id="ARBA00022729"/>
    </source>
</evidence>
<keyword evidence="7" id="KW-0378">Hydrolase</keyword>
<feature type="chain" id="PRO_5045719559" description="Alpha-amylase" evidence="8">
    <location>
        <begin position="24"/>
        <end position="760"/>
    </location>
</feature>
<dbReference type="PANTHER" id="PTHR10357:SF215">
    <property type="entry name" value="ALPHA-AMYLASE 1"/>
    <property type="match status" value="1"/>
</dbReference>
<keyword evidence="12" id="KW-1185">Reference proteome</keyword>
<comment type="cofactor">
    <cofactor evidence="1">
        <name>Ca(2+)</name>
        <dbReference type="ChEBI" id="CHEBI:29108"/>
    </cofactor>
</comment>
<gene>
    <name evidence="11" type="ORF">JF535_06020</name>
</gene>
<dbReference type="Pfam" id="PF00128">
    <property type="entry name" value="Alpha-amylase"/>
    <property type="match status" value="1"/>
</dbReference>
<evidence type="ECO:0000313" key="12">
    <source>
        <dbReference type="Proteomes" id="UP000664293"/>
    </source>
</evidence>
<sequence length="760" mass="82297">MNMKKSYLALAALLLGASSVAQAEWFLRGTDNNWQADQMQNLGSNTMLADDVVFTTAGEVKFDRWGDWSENYGANGQQNGNNIAVPAGTWDIKFYTDTKDYHILPAEEPETPDAILHLRGTHNGWAAGDLLARIGDTDEYDACRNFASGDGNGGPRFKIDPSGSWAGSQFPAQDVAASGWTYIVANGANNSLVSVTTDLGVNCGVVAADSDGDGVPDSIDQCPNTPAGASVDADGCEVVTPPLSDFRNRSMYFVFVDRFHNGDTSNDGGNNPAGTSASKQAGGLSEWKKYWGGDIQGLIDKLDYLQNLGITAIWVTPLNDNIDNTGSDGAYHGYWGRDFYEVDEHLGDWALVDQLDAEMEARGMKLVLDIALNHSNQDDQYEFGALYKEGTFITDFLQDDGTWYHRNGAIADCGDSDPTTQCFGEWDDPWAFTNKTLFNLTDFNHGISSNSVADQYLIDAAIKWMQHGVDAFRIDAIKHIEPSFIKRFNDAVRAVDPDVYIFGEWYGAGAGDALSMEFLSSANGKSELLDFQLRNNIEAAIAGDITMTELNTHIESRPGAMGGNSRESWQPIFLDNHDATRTSVFLQTTGPVDNGRTGKGFSKALADARQNLGMALVMTLPGIPTIYYGSEQNSTWFDANGDGQIGHDPYNREAMPSFSETSDAFLLIKALADLRAQSPALAAGSYNQRWVNGDILVFERVSGSDSVMVAVNRGGSTSINVSSLSLADGQYNSHTSSDVVNVSGGSAVLNLDANEVIVLH</sequence>
<dbReference type="InterPro" id="IPR028974">
    <property type="entry name" value="TSP_type-3_rpt"/>
</dbReference>
<name>A0ABS3E5M6_9GAMM</name>
<feature type="domain" description="Alpha-amylase C-terminal" evidence="9">
    <location>
        <begin position="687"/>
        <end position="760"/>
    </location>
</feature>
<dbReference type="SUPFAM" id="SSF51445">
    <property type="entry name" value="(Trans)glycosidases"/>
    <property type="match status" value="1"/>
</dbReference>
<dbReference type="EMBL" id="JAEKJR010000002">
    <property type="protein sequence ID" value="MBN8430409.1"/>
    <property type="molecule type" value="Genomic_DNA"/>
</dbReference>
<evidence type="ECO:0000313" key="11">
    <source>
        <dbReference type="EMBL" id="MBN8430409.1"/>
    </source>
</evidence>
<keyword evidence="3" id="KW-0479">Metal-binding</keyword>
<feature type="domain" description="Glycosyl hydrolase family 13 catalytic" evidence="10">
    <location>
        <begin position="253"/>
        <end position="675"/>
    </location>
</feature>
<proteinExistence type="inferred from homology"/>
<evidence type="ECO:0000259" key="10">
    <source>
        <dbReference type="SMART" id="SM00642"/>
    </source>
</evidence>
<keyword evidence="7" id="KW-0119">Carbohydrate metabolism</keyword>
<evidence type="ECO:0000256" key="1">
    <source>
        <dbReference type="ARBA" id="ARBA00001913"/>
    </source>
</evidence>
<reference evidence="11 12" key="1">
    <citation type="submission" date="2020-12" db="EMBL/GenBank/DDBJ databases">
        <title>Oil enriched cultivation method for isolating marine PHA-producing bacteria.</title>
        <authorList>
            <person name="Zheng W."/>
            <person name="Yu S."/>
            <person name="Huang Y."/>
        </authorList>
    </citation>
    <scope>NUCLEOTIDE SEQUENCE [LARGE SCALE GENOMIC DNA]</scope>
    <source>
        <strain evidence="11 12">SN0-2</strain>
    </source>
</reference>
<dbReference type="InterPro" id="IPR013780">
    <property type="entry name" value="Glyco_hydro_b"/>
</dbReference>
<dbReference type="InterPro" id="IPR006046">
    <property type="entry name" value="Alpha_amylase"/>
</dbReference>
<comment type="caution">
    <text evidence="11">The sequence shown here is derived from an EMBL/GenBank/DDBJ whole genome shotgun (WGS) entry which is preliminary data.</text>
</comment>
<comment type="similarity">
    <text evidence="2 6">Belongs to the glycosyl hydrolase 13 family.</text>
</comment>
<evidence type="ECO:0000259" key="9">
    <source>
        <dbReference type="SMART" id="SM00632"/>
    </source>
</evidence>
<dbReference type="Gene3D" id="3.20.20.80">
    <property type="entry name" value="Glycosidases"/>
    <property type="match status" value="1"/>
</dbReference>
<dbReference type="EC" id="3.2.1.1" evidence="7"/>
<evidence type="ECO:0000256" key="7">
    <source>
        <dbReference type="RuleBase" id="RU361134"/>
    </source>
</evidence>
<dbReference type="InterPro" id="IPR017853">
    <property type="entry name" value="GH"/>
</dbReference>
<dbReference type="SUPFAM" id="SSF103647">
    <property type="entry name" value="TSP type-3 repeat"/>
    <property type="match status" value="1"/>
</dbReference>
<dbReference type="Gene3D" id="2.60.40.1180">
    <property type="entry name" value="Golgi alpha-mannosidase II"/>
    <property type="match status" value="1"/>
</dbReference>
<feature type="signal peptide" evidence="8">
    <location>
        <begin position="1"/>
        <end position="23"/>
    </location>
</feature>
<evidence type="ECO:0000256" key="6">
    <source>
        <dbReference type="RuleBase" id="RU003615"/>
    </source>
</evidence>
<organism evidence="11 12">
    <name type="scientific">Microbulbifer salipaludis</name>
    <dbReference type="NCBI Taxonomy" id="187980"/>
    <lineage>
        <taxon>Bacteria</taxon>
        <taxon>Pseudomonadati</taxon>
        <taxon>Pseudomonadota</taxon>
        <taxon>Gammaproteobacteria</taxon>
        <taxon>Cellvibrionales</taxon>
        <taxon>Microbulbiferaceae</taxon>
        <taxon>Microbulbifer</taxon>
    </lineage>
</organism>
<evidence type="ECO:0000256" key="5">
    <source>
        <dbReference type="ARBA" id="ARBA00022837"/>
    </source>
</evidence>
<keyword evidence="7" id="KW-0326">Glycosidase</keyword>
<protein>
    <recommendedName>
        <fullName evidence="7">Alpha-amylase</fullName>
        <ecNumber evidence="7">3.2.1.1</ecNumber>
    </recommendedName>
</protein>
<keyword evidence="4 8" id="KW-0732">Signal</keyword>
<comment type="catalytic activity">
    <reaction evidence="7">
        <text>Endohydrolysis of (1-&gt;4)-alpha-D-glucosidic linkages in polysaccharides containing three or more (1-&gt;4)-alpha-linked D-glucose units.</text>
        <dbReference type="EC" id="3.2.1.1"/>
    </reaction>
</comment>
<dbReference type="InterPro" id="IPR031319">
    <property type="entry name" value="A-amylase_C"/>
</dbReference>
<dbReference type="Proteomes" id="UP000664293">
    <property type="component" value="Unassembled WGS sequence"/>
</dbReference>
<dbReference type="PANTHER" id="PTHR10357">
    <property type="entry name" value="ALPHA-AMYLASE FAMILY MEMBER"/>
    <property type="match status" value="1"/>
</dbReference>
<keyword evidence="5" id="KW-0106">Calcium</keyword>
<evidence type="ECO:0000256" key="2">
    <source>
        <dbReference type="ARBA" id="ARBA00008061"/>
    </source>
</evidence>
<dbReference type="SMART" id="SM00642">
    <property type="entry name" value="Aamy"/>
    <property type="match status" value="1"/>
</dbReference>
<evidence type="ECO:0000256" key="8">
    <source>
        <dbReference type="SAM" id="SignalP"/>
    </source>
</evidence>